<dbReference type="Pfam" id="PF01694">
    <property type="entry name" value="Rhomboid"/>
    <property type="match status" value="1"/>
</dbReference>
<proteinExistence type="predicted"/>
<gene>
    <name evidence="7" type="ORF">CARN3_0175</name>
</gene>
<feature type="transmembrane region" description="Helical" evidence="5">
    <location>
        <begin position="21"/>
        <end position="50"/>
    </location>
</feature>
<evidence type="ECO:0000313" key="7">
    <source>
        <dbReference type="EMBL" id="CBI00626.1"/>
    </source>
</evidence>
<evidence type="ECO:0000256" key="1">
    <source>
        <dbReference type="ARBA" id="ARBA00004141"/>
    </source>
</evidence>
<dbReference type="GO" id="GO:0004252">
    <property type="term" value="F:serine-type endopeptidase activity"/>
    <property type="evidence" value="ECO:0007669"/>
    <property type="project" value="InterPro"/>
</dbReference>
<feature type="transmembrane region" description="Helical" evidence="5">
    <location>
        <begin position="104"/>
        <end position="125"/>
    </location>
</feature>
<name>E6Q0B7_9ZZZZ</name>
<dbReference type="PANTHER" id="PTHR13377:SF3">
    <property type="entry name" value="TRANSMEMBRANE PROTEIN 115"/>
    <property type="match status" value="1"/>
</dbReference>
<evidence type="ECO:0000256" key="5">
    <source>
        <dbReference type="SAM" id="Phobius"/>
    </source>
</evidence>
<feature type="transmembrane region" description="Helical" evidence="5">
    <location>
        <begin position="70"/>
        <end position="92"/>
    </location>
</feature>
<dbReference type="InterPro" id="IPR035952">
    <property type="entry name" value="Rhomboid-like_sf"/>
</dbReference>
<keyword evidence="3 5" id="KW-1133">Transmembrane helix</keyword>
<keyword evidence="2 5" id="KW-0812">Transmembrane</keyword>
<reference evidence="7" key="1">
    <citation type="submission" date="2009-10" db="EMBL/GenBank/DDBJ databases">
        <title>Diversity of trophic interactions inside an arsenic-rich microbial ecosystem.</title>
        <authorList>
            <person name="Bertin P.N."/>
            <person name="Heinrich-Salmeron A."/>
            <person name="Pelletier E."/>
            <person name="Goulhen-Chollet F."/>
            <person name="Arsene-Ploetze F."/>
            <person name="Gallien S."/>
            <person name="Calteau A."/>
            <person name="Vallenet D."/>
            <person name="Casiot C."/>
            <person name="Chane-Woon-Ming B."/>
            <person name="Giloteaux L."/>
            <person name="Barakat M."/>
            <person name="Bonnefoy V."/>
            <person name="Bruneel O."/>
            <person name="Chandler M."/>
            <person name="Cleiss J."/>
            <person name="Duran R."/>
            <person name="Elbaz-Poulichet F."/>
            <person name="Fonknechten N."/>
            <person name="Lauga B."/>
            <person name="Mornico D."/>
            <person name="Ortet P."/>
            <person name="Schaeffer C."/>
            <person name="Siguier P."/>
            <person name="Alexander Thil Smith A."/>
            <person name="Van Dorsselaer A."/>
            <person name="Weissenbach J."/>
            <person name="Medigue C."/>
            <person name="Le Paslier D."/>
        </authorList>
    </citation>
    <scope>NUCLEOTIDE SEQUENCE</scope>
</reference>
<dbReference type="GO" id="GO:0016020">
    <property type="term" value="C:membrane"/>
    <property type="evidence" value="ECO:0007669"/>
    <property type="project" value="UniProtKB-SubCell"/>
</dbReference>
<dbReference type="EMBL" id="CABN01000156">
    <property type="protein sequence ID" value="CBI00626.1"/>
    <property type="molecule type" value="Genomic_DNA"/>
</dbReference>
<dbReference type="GO" id="GO:0005794">
    <property type="term" value="C:Golgi apparatus"/>
    <property type="evidence" value="ECO:0007669"/>
    <property type="project" value="TreeGrafter"/>
</dbReference>
<dbReference type="PANTHER" id="PTHR13377">
    <property type="entry name" value="PLACENTAL PROTEIN 6"/>
    <property type="match status" value="1"/>
</dbReference>
<comment type="subcellular location">
    <subcellularLocation>
        <location evidence="1">Membrane</location>
        <topology evidence="1">Multi-pass membrane protein</topology>
    </subcellularLocation>
</comment>
<keyword evidence="4 5" id="KW-0472">Membrane</keyword>
<evidence type="ECO:0000256" key="2">
    <source>
        <dbReference type="ARBA" id="ARBA00022692"/>
    </source>
</evidence>
<dbReference type="AlphaFoldDB" id="E6Q0B7"/>
<feature type="domain" description="Peptidase S54 rhomboid" evidence="6">
    <location>
        <begin position="60"/>
        <end position="205"/>
    </location>
</feature>
<accession>E6Q0B7</accession>
<evidence type="ECO:0000256" key="3">
    <source>
        <dbReference type="ARBA" id="ARBA00022989"/>
    </source>
</evidence>
<evidence type="ECO:0000256" key="4">
    <source>
        <dbReference type="ARBA" id="ARBA00023136"/>
    </source>
</evidence>
<dbReference type="SUPFAM" id="SSF144091">
    <property type="entry name" value="Rhomboid-like"/>
    <property type="match status" value="1"/>
</dbReference>
<organism evidence="7">
    <name type="scientific">mine drainage metagenome</name>
    <dbReference type="NCBI Taxonomy" id="410659"/>
    <lineage>
        <taxon>unclassified sequences</taxon>
        <taxon>metagenomes</taxon>
        <taxon>ecological metagenomes</taxon>
    </lineage>
</organism>
<comment type="caution">
    <text evidence="7">The sequence shown here is derived from an EMBL/GenBank/DDBJ whole genome shotgun (WGS) entry which is preliminary data.</text>
</comment>
<feature type="transmembrane region" description="Helical" evidence="5">
    <location>
        <begin position="160"/>
        <end position="181"/>
    </location>
</feature>
<dbReference type="InterPro" id="IPR013861">
    <property type="entry name" value="TMEM115/Pdh1/Rbl19"/>
</dbReference>
<dbReference type="Gene3D" id="1.20.1540.10">
    <property type="entry name" value="Rhomboid-like"/>
    <property type="match status" value="1"/>
</dbReference>
<protein>
    <submittedName>
        <fullName evidence="7">Putative Rhomboid-like protein</fullName>
    </submittedName>
</protein>
<evidence type="ECO:0000259" key="6">
    <source>
        <dbReference type="Pfam" id="PF01694"/>
    </source>
</evidence>
<feature type="transmembrane region" description="Helical" evidence="5">
    <location>
        <begin position="131"/>
        <end position="153"/>
    </location>
</feature>
<dbReference type="InterPro" id="IPR022764">
    <property type="entry name" value="Peptidase_S54_rhomboid_dom"/>
</dbReference>
<sequence>MPGFRTAQFAFPEFSGATRKLILWNLGAYFALLIAGSLRLPGGASLAGWLGLYPAGFLSGMVWQPITYSFVHLSLLGTLLELLSLWFLGGFLESMHSGRWVSGLYAASVLGAGLTAVLIYLIGQISGHPPGLVLLTGCMGGIFGMITAIGVLYGDMQFQLFFVLGIKARYLALIYGLIALAETFGEQRVYAFAQLGGALAAYLYLRFAPRRGLFFSVSESWYGLRNRYYRWKRRRAAARFQVYMRKQGRTVRFDGQGRLIEDDGEDQNDRSRWN</sequence>
<dbReference type="GO" id="GO:0006890">
    <property type="term" value="P:retrograde vesicle-mediated transport, Golgi to endoplasmic reticulum"/>
    <property type="evidence" value="ECO:0007669"/>
    <property type="project" value="InterPro"/>
</dbReference>
<feature type="transmembrane region" description="Helical" evidence="5">
    <location>
        <begin position="187"/>
        <end position="205"/>
    </location>
</feature>